<dbReference type="Pfam" id="PF13366">
    <property type="entry name" value="PDDEXK_3"/>
    <property type="match status" value="1"/>
</dbReference>
<gene>
    <name evidence="1" type="ORF">DSM104443_01808</name>
</gene>
<evidence type="ECO:0000313" key="1">
    <source>
        <dbReference type="EMBL" id="QJR10739.1"/>
    </source>
</evidence>
<dbReference type="Proteomes" id="UP000501534">
    <property type="component" value="Chromosome"/>
</dbReference>
<dbReference type="AlphaFoldDB" id="A0A6M4GTS3"/>
<evidence type="ECO:0000313" key="2">
    <source>
        <dbReference type="Proteomes" id="UP000501534"/>
    </source>
</evidence>
<organism evidence="1 2">
    <name type="scientific">Usitatibacter rugosus</name>
    <dbReference type="NCBI Taxonomy" id="2732067"/>
    <lineage>
        <taxon>Bacteria</taxon>
        <taxon>Pseudomonadati</taxon>
        <taxon>Pseudomonadota</taxon>
        <taxon>Betaproteobacteria</taxon>
        <taxon>Nitrosomonadales</taxon>
        <taxon>Usitatibacteraceae</taxon>
        <taxon>Usitatibacter</taxon>
    </lineage>
</organism>
<evidence type="ECO:0008006" key="3">
    <source>
        <dbReference type="Google" id="ProtNLM"/>
    </source>
</evidence>
<dbReference type="KEGG" id="uru:DSM104443_01808"/>
<dbReference type="NCBIfam" id="TIGR04256">
    <property type="entry name" value="GxxExxY"/>
    <property type="match status" value="1"/>
</dbReference>
<name>A0A6M4GTS3_9PROT</name>
<dbReference type="InterPro" id="IPR026350">
    <property type="entry name" value="GxxExxY"/>
</dbReference>
<proteinExistence type="predicted"/>
<reference evidence="1 2" key="1">
    <citation type="submission" date="2020-04" db="EMBL/GenBank/DDBJ databases">
        <title>Usitatibacter rugosus gen. nov., sp. nov. and Usitatibacter palustris sp. nov., novel members of Usitatibacteraceae fam. nov. within the order Nitrosomonadales isolated from soil.</title>
        <authorList>
            <person name="Huber K.J."/>
            <person name="Neumann-Schaal M."/>
            <person name="Geppert A."/>
            <person name="Luckner M."/>
            <person name="Wanner G."/>
            <person name="Overmann J."/>
        </authorList>
    </citation>
    <scope>NUCLEOTIDE SEQUENCE [LARGE SCALE GENOMIC DNA]</scope>
    <source>
        <strain evidence="1 2">0125_3</strain>
    </source>
</reference>
<accession>A0A6M4GTS3</accession>
<dbReference type="RefSeq" id="WP_171091500.1">
    <property type="nucleotide sequence ID" value="NZ_CP053069.1"/>
</dbReference>
<keyword evidence="2" id="KW-1185">Reference proteome</keyword>
<dbReference type="EMBL" id="CP053069">
    <property type="protein sequence ID" value="QJR10739.1"/>
    <property type="molecule type" value="Genomic_DNA"/>
</dbReference>
<protein>
    <recommendedName>
        <fullName evidence="3">GxxExxY protein</fullName>
    </recommendedName>
</protein>
<sequence>MRSPRLRWRAHGFLEKVYENALAIELTESGLGVVQQPHVEVRYRDKVVGDYCPDLIVDGVVLEVKAAGGLEETHIQQCLNYLRATDLCIGLVLNFGRARVQYRRVVWEF</sequence>